<evidence type="ECO:0000313" key="3">
    <source>
        <dbReference type="Proteomes" id="UP000315321"/>
    </source>
</evidence>
<keyword evidence="1" id="KW-0472">Membrane</keyword>
<comment type="caution">
    <text evidence="2">The sequence shown here is derived from an EMBL/GenBank/DDBJ whole genome shotgun (WGS) entry which is preliminary data.</text>
</comment>
<evidence type="ECO:0000256" key="1">
    <source>
        <dbReference type="SAM" id="Phobius"/>
    </source>
</evidence>
<organism evidence="2 3">
    <name type="scientific">Ancylobacter moscoviensis</name>
    <dbReference type="NCBI Taxonomy" id="2597768"/>
    <lineage>
        <taxon>Bacteria</taxon>
        <taxon>Pseudomonadati</taxon>
        <taxon>Pseudomonadota</taxon>
        <taxon>Alphaproteobacteria</taxon>
        <taxon>Hyphomicrobiales</taxon>
        <taxon>Xanthobacteraceae</taxon>
        <taxon>Ancylobacter</taxon>
    </lineage>
</organism>
<accession>A0ABY3DWS1</accession>
<dbReference type="RefSeq" id="WP_144341782.1">
    <property type="nucleotide sequence ID" value="NZ_VMBP01000001.1"/>
</dbReference>
<protein>
    <submittedName>
        <fullName evidence="2">Uncharacterized protein</fullName>
    </submittedName>
</protein>
<name>A0ABY3DWS1_9HYPH</name>
<proteinExistence type="predicted"/>
<keyword evidence="1" id="KW-0812">Transmembrane</keyword>
<feature type="transmembrane region" description="Helical" evidence="1">
    <location>
        <begin position="6"/>
        <end position="23"/>
    </location>
</feature>
<sequence length="66" mass="7209">MAFEVVAALVCIAIVLIMFLVALPGKDRKVRGFLASEARQAIFTLVLLTFIFAGTFLTIDAMSLLF</sequence>
<dbReference type="Proteomes" id="UP000315321">
    <property type="component" value="Unassembled WGS sequence"/>
</dbReference>
<feature type="transmembrane region" description="Helical" evidence="1">
    <location>
        <begin position="43"/>
        <end position="65"/>
    </location>
</feature>
<dbReference type="EMBL" id="VMBP01000001">
    <property type="protein sequence ID" value="TSJ64627.1"/>
    <property type="molecule type" value="Genomic_DNA"/>
</dbReference>
<keyword evidence="3" id="KW-1185">Reference proteome</keyword>
<gene>
    <name evidence="2" type="ORF">FO470_05050</name>
</gene>
<evidence type="ECO:0000313" key="2">
    <source>
        <dbReference type="EMBL" id="TSJ64627.1"/>
    </source>
</evidence>
<keyword evidence="1" id="KW-1133">Transmembrane helix</keyword>
<reference evidence="2 3" key="1">
    <citation type="submission" date="2019-07" db="EMBL/GenBank/DDBJ databases">
        <authorList>
            <person name="Grouzdev D.S."/>
        </authorList>
    </citation>
    <scope>NUCLEOTIDE SEQUENCE [LARGE SCALE GENOMIC DNA]</scope>
    <source>
        <strain evidence="2 3">3C</strain>
    </source>
</reference>